<dbReference type="Proteomes" id="UP000095192">
    <property type="component" value="Unassembled WGS sequence"/>
</dbReference>
<keyword evidence="3" id="KW-1185">Reference proteome</keyword>
<feature type="compositionally biased region" description="Polar residues" evidence="1">
    <location>
        <begin position="41"/>
        <end position="55"/>
    </location>
</feature>
<comment type="caution">
    <text evidence="2">The sequence shown here is derived from an EMBL/GenBank/DDBJ whole genome shotgun (WGS) entry which is preliminary data.</text>
</comment>
<evidence type="ECO:0000313" key="3">
    <source>
        <dbReference type="Proteomes" id="UP000095192"/>
    </source>
</evidence>
<dbReference type="VEuPathDB" id="ToxoDB:LOC34619858"/>
<organism evidence="2 3">
    <name type="scientific">Cyclospora cayetanensis</name>
    <dbReference type="NCBI Taxonomy" id="88456"/>
    <lineage>
        <taxon>Eukaryota</taxon>
        <taxon>Sar</taxon>
        <taxon>Alveolata</taxon>
        <taxon>Apicomplexa</taxon>
        <taxon>Conoidasida</taxon>
        <taxon>Coccidia</taxon>
        <taxon>Eucoccidiorida</taxon>
        <taxon>Eimeriorina</taxon>
        <taxon>Eimeriidae</taxon>
        <taxon>Cyclospora</taxon>
    </lineage>
</organism>
<protein>
    <submittedName>
        <fullName evidence="2">Uncharacterized protein</fullName>
    </submittedName>
</protein>
<feature type="region of interest" description="Disordered" evidence="1">
    <location>
        <begin position="1"/>
        <end position="61"/>
    </location>
</feature>
<evidence type="ECO:0000256" key="1">
    <source>
        <dbReference type="SAM" id="MobiDB-lite"/>
    </source>
</evidence>
<gene>
    <name evidence="2" type="ORF">cyc_00132</name>
</gene>
<dbReference type="EMBL" id="JROU02000143">
    <property type="protein sequence ID" value="OEH80253.1"/>
    <property type="molecule type" value="Genomic_DNA"/>
</dbReference>
<evidence type="ECO:0000313" key="2">
    <source>
        <dbReference type="EMBL" id="OEH80253.1"/>
    </source>
</evidence>
<accession>A0A1D3DA11</accession>
<dbReference type="InParanoid" id="A0A1D3DA11"/>
<proteinExistence type="predicted"/>
<reference evidence="2 3" key="1">
    <citation type="journal article" date="2016" name="BMC Genomics">
        <title>Comparative genomics reveals Cyclospora cayetanensis possesses coccidia-like metabolism and invasion components but unique surface antigens.</title>
        <authorList>
            <person name="Liu S."/>
            <person name="Wang L."/>
            <person name="Zheng H."/>
            <person name="Xu Z."/>
            <person name="Roellig D.M."/>
            <person name="Li N."/>
            <person name="Frace M.A."/>
            <person name="Tang K."/>
            <person name="Arrowood M.J."/>
            <person name="Moss D.M."/>
            <person name="Zhang L."/>
            <person name="Feng Y."/>
            <person name="Xiao L."/>
        </authorList>
    </citation>
    <scope>NUCLEOTIDE SEQUENCE [LARGE SCALE GENOMIC DNA]</scope>
    <source>
        <strain evidence="2 3">CHN_HEN01</strain>
    </source>
</reference>
<sequence length="99" mass="10532">MATKLKRFLAPGPAGAETTLPASAKVSPDLLEASPELPGVSSDSANDQQGQSSEVSAAEPVKAKVTEADLLRRFSISQDVYGLPCEFDSSALHRAMWHY</sequence>
<dbReference type="VEuPathDB" id="ToxoDB:cyc_00132"/>
<name>A0A1D3DA11_9EIME</name>
<dbReference type="AlphaFoldDB" id="A0A1D3DA11"/>